<evidence type="ECO:0000313" key="1">
    <source>
        <dbReference type="EMBL" id="RMZ96122.1"/>
    </source>
</evidence>
<accession>A0A3M7PAQ0</accession>
<sequence length="205" mass="24237">MFLSMEQSCLKVTSLKSSPSPDFFFVFLKYTGDQKTEILFHRIITRTARWTLMKNGSDVNKSVKLYSNTARFYLDEKHDFVIELAPIKYARIKIQIIRIDDEESEHALPVPNSCAKVRNFMETVLIDLKNMWVKRLKFNACVQCHCGKMCHLHQQKLCSHNECIHFLNLDECLTNNIVNCDYRRVKTLIYQSWFPIQNISFNKMR</sequence>
<dbReference type="Proteomes" id="UP000276133">
    <property type="component" value="Unassembled WGS sequence"/>
</dbReference>
<proteinExistence type="predicted"/>
<name>A0A3M7PAQ0_BRAPC</name>
<dbReference type="AlphaFoldDB" id="A0A3M7PAQ0"/>
<evidence type="ECO:0000313" key="2">
    <source>
        <dbReference type="Proteomes" id="UP000276133"/>
    </source>
</evidence>
<comment type="caution">
    <text evidence="1">The sequence shown here is derived from an EMBL/GenBank/DDBJ whole genome shotgun (WGS) entry which is preliminary data.</text>
</comment>
<organism evidence="1 2">
    <name type="scientific">Brachionus plicatilis</name>
    <name type="common">Marine rotifer</name>
    <name type="synonym">Brachionus muelleri</name>
    <dbReference type="NCBI Taxonomy" id="10195"/>
    <lineage>
        <taxon>Eukaryota</taxon>
        <taxon>Metazoa</taxon>
        <taxon>Spiralia</taxon>
        <taxon>Gnathifera</taxon>
        <taxon>Rotifera</taxon>
        <taxon>Eurotatoria</taxon>
        <taxon>Monogononta</taxon>
        <taxon>Pseudotrocha</taxon>
        <taxon>Ploima</taxon>
        <taxon>Brachionidae</taxon>
        <taxon>Brachionus</taxon>
    </lineage>
</organism>
<reference evidence="1 2" key="1">
    <citation type="journal article" date="2018" name="Sci. Rep.">
        <title>Genomic signatures of local adaptation to the degree of environmental predictability in rotifers.</title>
        <authorList>
            <person name="Franch-Gras L."/>
            <person name="Hahn C."/>
            <person name="Garcia-Roger E.M."/>
            <person name="Carmona M.J."/>
            <person name="Serra M."/>
            <person name="Gomez A."/>
        </authorList>
    </citation>
    <scope>NUCLEOTIDE SEQUENCE [LARGE SCALE GENOMIC DNA]</scope>
    <source>
        <strain evidence="1">HYR1</strain>
    </source>
</reference>
<protein>
    <submittedName>
        <fullName evidence="1">Neuralized PATS1</fullName>
    </submittedName>
</protein>
<keyword evidence="2" id="KW-1185">Reference proteome</keyword>
<gene>
    <name evidence="1" type="ORF">BpHYR1_005715</name>
</gene>
<dbReference type="EMBL" id="REGN01012305">
    <property type="protein sequence ID" value="RMZ96122.1"/>
    <property type="molecule type" value="Genomic_DNA"/>
</dbReference>
<dbReference type="STRING" id="10195.A0A3M7PAQ0"/>
<dbReference type="OrthoDB" id="6078042at2759"/>